<protein>
    <recommendedName>
        <fullName evidence="4">DUF4175 domain-containing protein</fullName>
    </recommendedName>
</protein>
<dbReference type="EMBL" id="JAYMRV010000011">
    <property type="protein sequence ID" value="MEM5425388.1"/>
    <property type="molecule type" value="Genomic_DNA"/>
</dbReference>
<reference evidence="2 3" key="1">
    <citation type="submission" date="2024-01" db="EMBL/GenBank/DDBJ databases">
        <title>The diversity of rhizobia nodulating Mimosa spp. in eleven states of Brazil covering several biomes is determined by host plant, location, and edaphic factors.</title>
        <authorList>
            <person name="Rouws L."/>
            <person name="Barauna A."/>
            <person name="Beukes C."/>
            <person name="De Faria S.M."/>
            <person name="Gross E."/>
            <person name="Dos Reis Junior F.B."/>
            <person name="Simon M."/>
            <person name="Maluk M."/>
            <person name="Odee D.W."/>
            <person name="Kenicer G."/>
            <person name="Young J.P.W."/>
            <person name="Reis V.M."/>
            <person name="Zilli J."/>
            <person name="James E.K."/>
        </authorList>
    </citation>
    <scope>NUCLEOTIDE SEQUENCE [LARGE SCALE GENOMIC DNA]</scope>
    <source>
        <strain evidence="2 3">JPY167</strain>
    </source>
</reference>
<accession>A0ABU9RZB9</accession>
<gene>
    <name evidence="2" type="ORF">VSR73_30570</name>
</gene>
<comment type="caution">
    <text evidence="2">The sequence shown here is derived from an EMBL/GenBank/DDBJ whole genome shotgun (WGS) entry which is preliminary data.</text>
</comment>
<evidence type="ECO:0008006" key="4">
    <source>
        <dbReference type="Google" id="ProtNLM"/>
    </source>
</evidence>
<keyword evidence="1" id="KW-0472">Membrane</keyword>
<organism evidence="2 3">
    <name type="scientific">Paraburkholderia ferrariae</name>
    <dbReference type="NCBI Taxonomy" id="386056"/>
    <lineage>
        <taxon>Bacteria</taxon>
        <taxon>Pseudomonadati</taxon>
        <taxon>Pseudomonadota</taxon>
        <taxon>Betaproteobacteria</taxon>
        <taxon>Burkholderiales</taxon>
        <taxon>Burkholderiaceae</taxon>
        <taxon>Paraburkholderia</taxon>
    </lineage>
</organism>
<evidence type="ECO:0000256" key="1">
    <source>
        <dbReference type="SAM" id="Phobius"/>
    </source>
</evidence>
<dbReference type="RefSeq" id="WP_342949383.1">
    <property type="nucleotide sequence ID" value="NZ_JAYMRV010000011.1"/>
</dbReference>
<evidence type="ECO:0000313" key="2">
    <source>
        <dbReference type="EMBL" id="MEM5425388.1"/>
    </source>
</evidence>
<keyword evidence="3" id="KW-1185">Reference proteome</keyword>
<feature type="transmembrane region" description="Helical" evidence="1">
    <location>
        <begin position="21"/>
        <end position="44"/>
    </location>
</feature>
<proteinExistence type="predicted"/>
<feature type="transmembrane region" description="Helical" evidence="1">
    <location>
        <begin position="50"/>
        <end position="70"/>
    </location>
</feature>
<evidence type="ECO:0000313" key="3">
    <source>
        <dbReference type="Proteomes" id="UP001489897"/>
    </source>
</evidence>
<keyword evidence="1" id="KW-1133">Transmembrane helix</keyword>
<dbReference type="Proteomes" id="UP001489897">
    <property type="component" value="Unassembled WGS sequence"/>
</dbReference>
<keyword evidence="1" id="KW-0812">Transmembrane</keyword>
<sequence length="84" mass="9596">MPGTGKYWFRAKRYGWGWGLPLTWQGWVVLVAYVLSIALSAVLFEPHGQPYAFAAFVILATLALSAVCWLKGEPPRWRWGKDRE</sequence>
<name>A0ABU9RZB9_9BURK</name>